<proteinExistence type="predicted"/>
<dbReference type="GO" id="GO:0008237">
    <property type="term" value="F:metallopeptidase activity"/>
    <property type="evidence" value="ECO:0007669"/>
    <property type="project" value="UniProtKB-KW"/>
</dbReference>
<keyword evidence="1" id="KW-0472">Membrane</keyword>
<evidence type="ECO:0000313" key="4">
    <source>
        <dbReference type="Proteomes" id="UP000431744"/>
    </source>
</evidence>
<gene>
    <name evidence="3" type="ORF">F8O04_05855</name>
</gene>
<keyword evidence="3" id="KW-0378">Hydrolase</keyword>
<dbReference type="Proteomes" id="UP000431744">
    <property type="component" value="Unassembled WGS sequence"/>
</dbReference>
<dbReference type="InterPro" id="IPR003675">
    <property type="entry name" value="Rce1/LyrA-like_dom"/>
</dbReference>
<reference evidence="3 4" key="1">
    <citation type="submission" date="2019-09" db="EMBL/GenBank/DDBJ databases">
        <title>Phylogeny of genus Pseudoclavibacter and closely related genus.</title>
        <authorList>
            <person name="Li Y."/>
        </authorList>
    </citation>
    <scope>NUCLEOTIDE SEQUENCE [LARGE SCALE GENOMIC DNA]</scope>
    <source>
        <strain evidence="3 4">EGI 60007</strain>
    </source>
</reference>
<keyword evidence="1" id="KW-0812">Transmembrane</keyword>
<feature type="transmembrane region" description="Helical" evidence="1">
    <location>
        <begin position="187"/>
        <end position="205"/>
    </location>
</feature>
<dbReference type="GO" id="GO:0006508">
    <property type="term" value="P:proteolysis"/>
    <property type="evidence" value="ECO:0007669"/>
    <property type="project" value="UniProtKB-KW"/>
</dbReference>
<evidence type="ECO:0000259" key="2">
    <source>
        <dbReference type="Pfam" id="PF02517"/>
    </source>
</evidence>
<accession>A0A6H9WNT8</accession>
<evidence type="ECO:0000256" key="1">
    <source>
        <dbReference type="SAM" id="Phobius"/>
    </source>
</evidence>
<evidence type="ECO:0000313" key="3">
    <source>
        <dbReference type="EMBL" id="KAB1650536.1"/>
    </source>
</evidence>
<feature type="transmembrane region" description="Helical" evidence="1">
    <location>
        <begin position="235"/>
        <end position="255"/>
    </location>
</feature>
<dbReference type="AlphaFoldDB" id="A0A6H9WNT8"/>
<feature type="transmembrane region" description="Helical" evidence="1">
    <location>
        <begin position="73"/>
        <end position="95"/>
    </location>
</feature>
<organism evidence="3 4">
    <name type="scientific">Pseudoclavibacter endophyticus</name>
    <dbReference type="NCBI Taxonomy" id="1778590"/>
    <lineage>
        <taxon>Bacteria</taxon>
        <taxon>Bacillati</taxon>
        <taxon>Actinomycetota</taxon>
        <taxon>Actinomycetes</taxon>
        <taxon>Micrococcales</taxon>
        <taxon>Microbacteriaceae</taxon>
        <taxon>Pseudoclavibacter</taxon>
    </lineage>
</organism>
<feature type="transmembrane region" description="Helical" evidence="1">
    <location>
        <begin position="116"/>
        <end position="135"/>
    </location>
</feature>
<keyword evidence="3" id="KW-0645">Protease</keyword>
<dbReference type="GO" id="GO:0080120">
    <property type="term" value="P:CAAX-box protein maturation"/>
    <property type="evidence" value="ECO:0007669"/>
    <property type="project" value="UniProtKB-ARBA"/>
</dbReference>
<protein>
    <submittedName>
        <fullName evidence="3">CPBP family intramembrane metalloprotease</fullName>
    </submittedName>
</protein>
<keyword evidence="1" id="KW-1133">Transmembrane helix</keyword>
<feature type="transmembrane region" description="Helical" evidence="1">
    <location>
        <begin position="211"/>
        <end position="228"/>
    </location>
</feature>
<feature type="transmembrane region" description="Helical" evidence="1">
    <location>
        <begin position="155"/>
        <end position="180"/>
    </location>
</feature>
<dbReference type="OrthoDB" id="4453618at2"/>
<comment type="caution">
    <text evidence="3">The sequence shown here is derived from an EMBL/GenBank/DDBJ whole genome shotgun (WGS) entry which is preliminary data.</text>
</comment>
<feature type="transmembrane region" description="Helical" evidence="1">
    <location>
        <begin position="21"/>
        <end position="42"/>
    </location>
</feature>
<name>A0A6H9WNT8_9MICO</name>
<sequence>MHAGENVAPEQAGAMRPRRRMIAEIWIVLALAILPSAAYAVVQFADRVTRETAIGEQTATLNASRHDRAVFDAAYQLISVAADLVPVALAIWLLWTPAISGFRALGLDLTRPRHDLGSGLLLATVIGIPGLGLYLATRAMGLTPAIEANSQALSWWTVALLVLSAVRAGLLEEVVVVGYLQTRLRDLGWGLWPTIIASALLRGSYHLYQGVGMAIGNVVMGLVFGWWYQRTRRTAPLVVAHVLLDIVSFAGYSAAVASFGGPFVAAT</sequence>
<keyword evidence="3" id="KW-0482">Metalloprotease</keyword>
<feature type="domain" description="CAAX prenyl protease 2/Lysostaphin resistance protein A-like" evidence="2">
    <location>
        <begin position="155"/>
        <end position="246"/>
    </location>
</feature>
<keyword evidence="4" id="KW-1185">Reference proteome</keyword>
<dbReference type="EMBL" id="WBJY01000001">
    <property type="protein sequence ID" value="KAB1650536.1"/>
    <property type="molecule type" value="Genomic_DNA"/>
</dbReference>
<dbReference type="GO" id="GO:0004175">
    <property type="term" value="F:endopeptidase activity"/>
    <property type="evidence" value="ECO:0007669"/>
    <property type="project" value="UniProtKB-ARBA"/>
</dbReference>
<dbReference type="Pfam" id="PF02517">
    <property type="entry name" value="Rce1-like"/>
    <property type="match status" value="1"/>
</dbReference>